<keyword evidence="4" id="KW-0045">Antibiotic biosynthesis</keyword>
<dbReference type="GO" id="GO:0017000">
    <property type="term" value="P:antibiotic biosynthetic process"/>
    <property type="evidence" value="ECO:0007669"/>
    <property type="project" value="UniProtKB-KW"/>
</dbReference>
<evidence type="ECO:0000256" key="2">
    <source>
        <dbReference type="ARBA" id="ARBA00023002"/>
    </source>
</evidence>
<evidence type="ECO:0000256" key="4">
    <source>
        <dbReference type="ARBA" id="ARBA00023194"/>
    </source>
</evidence>
<dbReference type="AlphaFoldDB" id="A0A8J8BCW8"/>
<keyword evidence="3" id="KW-0408">Iron</keyword>
<keyword evidence="7" id="KW-1185">Reference proteome</keyword>
<dbReference type="Gene3D" id="3.60.130.10">
    <property type="entry name" value="Clavaminate synthase-like"/>
    <property type="match status" value="1"/>
</dbReference>
<feature type="domain" description="TauD/TfdA-like" evidence="5">
    <location>
        <begin position="19"/>
        <end position="224"/>
    </location>
</feature>
<evidence type="ECO:0000256" key="3">
    <source>
        <dbReference type="ARBA" id="ARBA00023004"/>
    </source>
</evidence>
<dbReference type="InterPro" id="IPR042098">
    <property type="entry name" value="TauD-like_sf"/>
</dbReference>
<dbReference type="PANTHER" id="PTHR10696:SF56">
    <property type="entry name" value="TAUD_TFDA-LIKE DOMAIN-CONTAINING PROTEIN"/>
    <property type="match status" value="1"/>
</dbReference>
<evidence type="ECO:0000313" key="7">
    <source>
        <dbReference type="Proteomes" id="UP000677913"/>
    </source>
</evidence>
<dbReference type="InterPro" id="IPR050411">
    <property type="entry name" value="AlphaKG_dependent_hydroxylases"/>
</dbReference>
<name>A0A8J8BCW8_9ACTN</name>
<dbReference type="GO" id="GO:0016491">
    <property type="term" value="F:oxidoreductase activity"/>
    <property type="evidence" value="ECO:0007669"/>
    <property type="project" value="UniProtKB-KW"/>
</dbReference>
<dbReference type="Pfam" id="PF02668">
    <property type="entry name" value="TauD"/>
    <property type="match status" value="1"/>
</dbReference>
<evidence type="ECO:0000259" key="5">
    <source>
        <dbReference type="Pfam" id="PF02668"/>
    </source>
</evidence>
<comment type="caution">
    <text evidence="6">The sequence shown here is derived from an EMBL/GenBank/DDBJ whole genome shotgun (WGS) entry which is preliminary data.</text>
</comment>
<comment type="cofactor">
    <cofactor evidence="1">
        <name>Fe(2+)</name>
        <dbReference type="ChEBI" id="CHEBI:29033"/>
    </cofactor>
</comment>
<proteinExistence type="predicted"/>
<dbReference type="PANTHER" id="PTHR10696">
    <property type="entry name" value="GAMMA-BUTYROBETAINE HYDROXYLASE-RELATED"/>
    <property type="match status" value="1"/>
</dbReference>
<organism evidence="6 7">
    <name type="scientific">Actinocrinis puniceicyclus</name>
    <dbReference type="NCBI Taxonomy" id="977794"/>
    <lineage>
        <taxon>Bacteria</taxon>
        <taxon>Bacillati</taxon>
        <taxon>Actinomycetota</taxon>
        <taxon>Actinomycetes</taxon>
        <taxon>Catenulisporales</taxon>
        <taxon>Actinospicaceae</taxon>
        <taxon>Actinocrinis</taxon>
    </lineage>
</organism>
<gene>
    <name evidence="6" type="ORF">KGA66_12940</name>
</gene>
<sequence>MARAEGIAFRSIGGTAVGLDEVAACLSADGIVVFTRAHRTRLADLLEPWTVARTHPHADGGAVTVIEPHPSASEPGSNGFSRGAVAPHTDRALIRQPPALAAVLVERPATSGGLSLLVDLKADRWFRLLARHRPTQRSLWLHAADGSRWPVIEATGGLMRARFRDDDLARPRHTGVPGRVLLARLRTLSAKPLVLRLGEGEGYMVHNHRVLHGRSAFPGYRRVVRLLADVRPEHPFTWLNDGFVLEGRRG</sequence>
<accession>A0A8J8BCW8</accession>
<keyword evidence="2" id="KW-0560">Oxidoreductase</keyword>
<evidence type="ECO:0000313" key="6">
    <source>
        <dbReference type="EMBL" id="MBS2963955.1"/>
    </source>
</evidence>
<dbReference type="Proteomes" id="UP000677913">
    <property type="component" value="Unassembled WGS sequence"/>
</dbReference>
<dbReference type="RefSeq" id="WP_211468128.1">
    <property type="nucleotide sequence ID" value="NZ_JAGSXH010000038.1"/>
</dbReference>
<evidence type="ECO:0000256" key="1">
    <source>
        <dbReference type="ARBA" id="ARBA00001954"/>
    </source>
</evidence>
<reference evidence="6" key="1">
    <citation type="submission" date="2021-04" db="EMBL/GenBank/DDBJ databases">
        <title>Genome based classification of Actinospica acidithermotolerans sp. nov., an actinobacterium isolated from an Indonesian hot spring.</title>
        <authorList>
            <person name="Kusuma A.B."/>
            <person name="Putra K.E."/>
            <person name="Nafisah S."/>
            <person name="Loh J."/>
            <person name="Nouioui I."/>
            <person name="Goodfellow M."/>
        </authorList>
    </citation>
    <scope>NUCLEOTIDE SEQUENCE</scope>
    <source>
        <strain evidence="6">DSM 45618</strain>
    </source>
</reference>
<dbReference type="InterPro" id="IPR003819">
    <property type="entry name" value="TauD/TfdA-like"/>
</dbReference>
<protein>
    <recommendedName>
        <fullName evidence="5">TauD/TfdA-like domain-containing protein</fullName>
    </recommendedName>
</protein>
<dbReference type="EMBL" id="JAGSXH010000038">
    <property type="protein sequence ID" value="MBS2963955.1"/>
    <property type="molecule type" value="Genomic_DNA"/>
</dbReference>
<dbReference type="SUPFAM" id="SSF51197">
    <property type="entry name" value="Clavaminate synthase-like"/>
    <property type="match status" value="1"/>
</dbReference>